<sequence length="838" mass="92856">MPPLTRIPLAAVVCPSAPFLAPRLLRATVPPAAAAAALPSSQRALSSTAARCDNAAKGKKSGRSYFLEMRKREKQQANRRSKGKPVAEVSPEAIEVALAMQQACEQRSLAQMMELYPEALQVGVLDKNATHLICQTLHASVRRDAARAAPSQLTELLAFAAQIVADLKTGALPPNRFAYVHLLGVYKDSKRFAEGRELWKWLVAQDDTHVSQAAYGAAIELLSYGSLMTLPELEDLYEEGLKRFPGTYAEYHLSPDAIVPDRAQPIHIIGLPTTLLQGIVTARLRSHGWRKAYLGLDTVLRLYPSQTPSRFFELFIINRPIPEAYTAFLLACRSGVRVGGALVTTLLNRLRVSMTQSPILKDRFNIVRAIANAMYAYQETGAGLATVHVGQFIKAFEFLLPEKAVGQDFTQEEAALRDLLATTAQDCLAKLMQSGLQVGYQPFVSLVSLAGKLRAPDLLRQTLEDAKTAGITFYPVERRTLLGAAGMIRDRDLVEALWSLTVGAAAKEGFQLSYNDWVTLAKACRRADMIPYLEQQLQEQAHTITSSTERRVRHTVDTYEVGAAAPSLLLMTPDELSSEIEKLQSQMGNIRAVLLSGMPLDIQRFPFYMHIDPEQPSLGTEEDLRAIYDEKTTDAYQPAAAPPTDASQPTTLDPAKSTTNIPLDELRFRNWVNIHEMMSFAHADWTSRRPLLEQAIETRKSPQDLPDTLSLPEIRPAKDKTELRDRISELRTPIRSISSAPPPGTPSIAAQLQQLKIHKHVTKPFTIRKFETETPDEVFEPRTKDPATSRWVKRKINKTFSDNKYDMAAVNKKFVAYEDDGMTALEEAASSAGKKSGS</sequence>
<reference evidence="2 3" key="1">
    <citation type="journal article" date="2017" name="Genome Announc.">
        <title>Genome sequence of the saprophytic ascomycete Epicoccum nigrum ICMP 19927 strain isolated from New Zealand.</title>
        <authorList>
            <person name="Fokin M."/>
            <person name="Fleetwood D."/>
            <person name="Weir B.S."/>
            <person name="Villas-Boas S.G."/>
        </authorList>
    </citation>
    <scope>NUCLEOTIDE SEQUENCE [LARGE SCALE GENOMIC DNA]</scope>
    <source>
        <strain evidence="2 3">ICMP 19927</strain>
    </source>
</reference>
<evidence type="ECO:0000313" key="3">
    <source>
        <dbReference type="Proteomes" id="UP000193240"/>
    </source>
</evidence>
<keyword evidence="3" id="KW-1185">Reference proteome</keyword>
<evidence type="ECO:0000256" key="1">
    <source>
        <dbReference type="SAM" id="MobiDB-lite"/>
    </source>
</evidence>
<accession>A0A1Y2LYR8</accession>
<dbReference type="AlphaFoldDB" id="A0A1Y2LYR8"/>
<dbReference type="STRING" id="105696.A0A1Y2LYR8"/>
<feature type="compositionally biased region" description="Polar residues" evidence="1">
    <location>
        <begin position="645"/>
        <end position="658"/>
    </location>
</feature>
<dbReference type="EMBL" id="KZ107844">
    <property type="protein sequence ID" value="OSS49020.1"/>
    <property type="molecule type" value="Genomic_DNA"/>
</dbReference>
<dbReference type="OMA" id="FAEYHLS"/>
<feature type="region of interest" description="Disordered" evidence="1">
    <location>
        <begin position="636"/>
        <end position="658"/>
    </location>
</feature>
<name>A0A1Y2LYR8_EPING</name>
<dbReference type="Proteomes" id="UP000193240">
    <property type="component" value="Unassembled WGS sequence"/>
</dbReference>
<dbReference type="InParanoid" id="A0A1Y2LYR8"/>
<organism evidence="2 3">
    <name type="scientific">Epicoccum nigrum</name>
    <name type="common">Soil fungus</name>
    <name type="synonym">Epicoccum purpurascens</name>
    <dbReference type="NCBI Taxonomy" id="105696"/>
    <lineage>
        <taxon>Eukaryota</taxon>
        <taxon>Fungi</taxon>
        <taxon>Dikarya</taxon>
        <taxon>Ascomycota</taxon>
        <taxon>Pezizomycotina</taxon>
        <taxon>Dothideomycetes</taxon>
        <taxon>Pleosporomycetidae</taxon>
        <taxon>Pleosporales</taxon>
        <taxon>Pleosporineae</taxon>
        <taxon>Didymellaceae</taxon>
        <taxon>Epicoccum</taxon>
    </lineage>
</organism>
<evidence type="ECO:0000313" key="2">
    <source>
        <dbReference type="EMBL" id="OSS49020.1"/>
    </source>
</evidence>
<gene>
    <name evidence="2" type="ORF">B5807_05499</name>
</gene>
<proteinExistence type="predicted"/>
<protein>
    <submittedName>
        <fullName evidence="2">Uncharacterized protein</fullName>
    </submittedName>
</protein>